<evidence type="ECO:0000256" key="2">
    <source>
        <dbReference type="ARBA" id="ARBA00022448"/>
    </source>
</evidence>
<evidence type="ECO:0000256" key="10">
    <source>
        <dbReference type="SAM" id="MobiDB-lite"/>
    </source>
</evidence>
<keyword evidence="9" id="KW-0050">Antiport</keyword>
<comment type="subcellular location">
    <subcellularLocation>
        <location evidence="1">Membrane</location>
        <topology evidence="1">Multi-pass membrane protein</topology>
    </subcellularLocation>
</comment>
<dbReference type="InterPro" id="IPR006153">
    <property type="entry name" value="Cation/H_exchanger_TM"/>
</dbReference>
<dbReference type="PANTHER" id="PTHR10110">
    <property type="entry name" value="SODIUM/HYDROGEN EXCHANGER"/>
    <property type="match status" value="1"/>
</dbReference>
<feature type="transmembrane region" description="Helical" evidence="11">
    <location>
        <begin position="132"/>
        <end position="150"/>
    </location>
</feature>
<feature type="transmembrane region" description="Helical" evidence="11">
    <location>
        <begin position="328"/>
        <end position="347"/>
    </location>
</feature>
<evidence type="ECO:0000256" key="8">
    <source>
        <dbReference type="ARBA" id="ARBA00023201"/>
    </source>
</evidence>
<evidence type="ECO:0000256" key="5">
    <source>
        <dbReference type="ARBA" id="ARBA00023053"/>
    </source>
</evidence>
<keyword evidence="3 9" id="KW-0812">Transmembrane</keyword>
<dbReference type="GO" id="GO:0005886">
    <property type="term" value="C:plasma membrane"/>
    <property type="evidence" value="ECO:0007669"/>
    <property type="project" value="TreeGrafter"/>
</dbReference>
<name>A0A0G4FFJ0_9ALVE</name>
<gene>
    <name evidence="13" type="ORF">Cvel_3286</name>
</gene>
<dbReference type="InterPro" id="IPR004709">
    <property type="entry name" value="NaH_exchanger"/>
</dbReference>
<feature type="domain" description="Cation/H+ exchanger transmembrane" evidence="12">
    <location>
        <begin position="84"/>
        <end position="483"/>
    </location>
</feature>
<evidence type="ECO:0000313" key="13">
    <source>
        <dbReference type="EMBL" id="CEM11961.1"/>
    </source>
</evidence>
<organism evidence="13">
    <name type="scientific">Chromera velia CCMP2878</name>
    <dbReference type="NCBI Taxonomy" id="1169474"/>
    <lineage>
        <taxon>Eukaryota</taxon>
        <taxon>Sar</taxon>
        <taxon>Alveolata</taxon>
        <taxon>Colpodellida</taxon>
        <taxon>Chromeraceae</taxon>
        <taxon>Chromera</taxon>
    </lineage>
</organism>
<feature type="transmembrane region" description="Helical" evidence="11">
    <location>
        <begin position="171"/>
        <end position="195"/>
    </location>
</feature>
<dbReference type="NCBIfam" id="TIGR00840">
    <property type="entry name" value="b_cpa1"/>
    <property type="match status" value="1"/>
</dbReference>
<feature type="transmembrane region" description="Helical" evidence="11">
    <location>
        <begin position="71"/>
        <end position="94"/>
    </location>
</feature>
<dbReference type="AlphaFoldDB" id="A0A0G4FFJ0"/>
<dbReference type="Gene3D" id="6.10.140.1330">
    <property type="match status" value="1"/>
</dbReference>
<reference evidence="13" key="1">
    <citation type="submission" date="2014-11" db="EMBL/GenBank/DDBJ databases">
        <authorList>
            <person name="Otto D Thomas"/>
            <person name="Naeem Raeece"/>
        </authorList>
    </citation>
    <scope>NUCLEOTIDE SEQUENCE</scope>
</reference>
<feature type="compositionally biased region" description="Gly residues" evidence="10">
    <location>
        <begin position="687"/>
        <end position="696"/>
    </location>
</feature>
<dbReference type="EMBL" id="CDMZ01000330">
    <property type="protein sequence ID" value="CEM11961.1"/>
    <property type="molecule type" value="Genomic_DNA"/>
</dbReference>
<dbReference type="PANTHER" id="PTHR10110:SF187">
    <property type="entry name" value="SODIUM_HYDROGEN EXCHANGER"/>
    <property type="match status" value="1"/>
</dbReference>
<keyword evidence="5" id="KW-0915">Sodium</keyword>
<feature type="transmembrane region" description="Helical" evidence="11">
    <location>
        <begin position="359"/>
        <end position="384"/>
    </location>
</feature>
<feature type="region of interest" description="Disordered" evidence="10">
    <location>
        <begin position="672"/>
        <end position="806"/>
    </location>
</feature>
<evidence type="ECO:0000256" key="1">
    <source>
        <dbReference type="ARBA" id="ARBA00004141"/>
    </source>
</evidence>
<keyword evidence="8 9" id="KW-0739">Sodium transport</keyword>
<dbReference type="Pfam" id="PF00999">
    <property type="entry name" value="Na_H_Exchanger"/>
    <property type="match status" value="1"/>
</dbReference>
<dbReference type="GO" id="GO:0051453">
    <property type="term" value="P:regulation of intracellular pH"/>
    <property type="evidence" value="ECO:0007669"/>
    <property type="project" value="TreeGrafter"/>
</dbReference>
<dbReference type="InterPro" id="IPR018422">
    <property type="entry name" value="Cation/H_exchanger_CPA1"/>
</dbReference>
<evidence type="ECO:0000256" key="3">
    <source>
        <dbReference type="ARBA" id="ARBA00022692"/>
    </source>
</evidence>
<proteinExistence type="inferred from homology"/>
<keyword evidence="7 11" id="KW-0472">Membrane</keyword>
<evidence type="ECO:0000256" key="4">
    <source>
        <dbReference type="ARBA" id="ARBA00022989"/>
    </source>
</evidence>
<dbReference type="PRINTS" id="PR01084">
    <property type="entry name" value="NAHEXCHNGR"/>
</dbReference>
<evidence type="ECO:0000256" key="9">
    <source>
        <dbReference type="RuleBase" id="RU003722"/>
    </source>
</evidence>
<evidence type="ECO:0000256" key="11">
    <source>
        <dbReference type="SAM" id="Phobius"/>
    </source>
</evidence>
<dbReference type="PhylomeDB" id="A0A0G4FFJ0"/>
<feature type="transmembrane region" description="Helical" evidence="11">
    <location>
        <begin position="306"/>
        <end position="322"/>
    </location>
</feature>
<dbReference type="VEuPathDB" id="CryptoDB:Cvel_3286"/>
<evidence type="ECO:0000256" key="7">
    <source>
        <dbReference type="ARBA" id="ARBA00023136"/>
    </source>
</evidence>
<keyword evidence="4 11" id="KW-1133">Transmembrane helix</keyword>
<sequence>MIGNTSLSRNNTALGQLGVPNDLLLVVNANGTIVSTQNVTLLNTTTSTTPAVEKTEAQEEFENMKSGEKEALMSTGIFMLLIILIICLFGAQMLKRFNIRIIQLPVLATLIGMFIGFILRVVLGWSTILENILAFNQDLFFILLLPPIIFESGFSMEGKKSALFFKNFGAILWYAFFATFTSFVFVGCTMFLAGIVRICVPLTLQQAFAFGALISSTDPVSVLAIFKEMRADPTLDVLVAGESLLNDAIAIVLYKAIIEPQNKDIWMYAFSFVLCFIMSFVVGAVVAFASAFIFKHMELHTQENQVLEAALIVIVPWVAYMAGDGLGYSGVVSILFCGMLMALYTYPNLSTEGKIVAHSVFSSLAFLAETIVFVFLGLAIFSFNQQWERLGLLLCTLIFVSTSRVLSVYSTSWIVNIFRSEKISPNFQHTMILSGLRGAIAFALSLRARADFGGEAGSAILTATLFYALFTILIVGTSLVPLLDHLDVKVNDSGGDHSYGLVVRGRRQSLEMENLISSGNCGCLKRILMRFHASYLRPTFTHVKRRSDDSHSCDGSPTETDNGTDENGIRHLMKKAAERKAERQMSGDLELHAGGVFGDSPLKFGSDDDEDRATEMAHAAAFAAAGGGGSPHADAYGRRRSPDDLFNPHAPPSNGYALHPLPVVSSIGKPAGSNAMPDFPGSASARSGGGARGLGGEPLYELEVEDSESPGLFPSAASRSDPVPRGSPLPSPLSGDDASKEGQAVGEVNRGGGGGDQLPSVELMNSPDHGTRSQQLNVFAEAAGEGGKSENGKGAEGGGSEDAEGL</sequence>
<evidence type="ECO:0000256" key="6">
    <source>
        <dbReference type="ARBA" id="ARBA00023065"/>
    </source>
</evidence>
<dbReference type="GO" id="GO:0015385">
    <property type="term" value="F:sodium:proton antiporter activity"/>
    <property type="evidence" value="ECO:0007669"/>
    <property type="project" value="InterPro"/>
</dbReference>
<comment type="similarity">
    <text evidence="9">Belongs to the monovalent cation:proton antiporter 1 (CPA1) transporter (TC 2.A.36) family.</text>
</comment>
<feature type="region of interest" description="Disordered" evidence="10">
    <location>
        <begin position="545"/>
        <end position="569"/>
    </location>
</feature>
<feature type="transmembrane region" description="Helical" evidence="11">
    <location>
        <begin position="106"/>
        <end position="126"/>
    </location>
</feature>
<dbReference type="GO" id="GO:0015386">
    <property type="term" value="F:potassium:proton antiporter activity"/>
    <property type="evidence" value="ECO:0007669"/>
    <property type="project" value="TreeGrafter"/>
</dbReference>
<feature type="transmembrane region" description="Helical" evidence="11">
    <location>
        <begin position="430"/>
        <end position="448"/>
    </location>
</feature>
<feature type="transmembrane region" description="Helical" evidence="11">
    <location>
        <begin position="460"/>
        <end position="483"/>
    </location>
</feature>
<feature type="region of interest" description="Disordered" evidence="10">
    <location>
        <begin position="623"/>
        <end position="653"/>
    </location>
</feature>
<dbReference type="GO" id="GO:0098719">
    <property type="term" value="P:sodium ion import across plasma membrane"/>
    <property type="evidence" value="ECO:0007669"/>
    <property type="project" value="TreeGrafter"/>
</dbReference>
<keyword evidence="2 9" id="KW-0813">Transport</keyword>
<feature type="transmembrane region" description="Helical" evidence="11">
    <location>
        <begin position="269"/>
        <end position="294"/>
    </location>
</feature>
<feature type="transmembrane region" description="Helical" evidence="11">
    <location>
        <begin position="390"/>
        <end position="418"/>
    </location>
</feature>
<accession>A0A0G4FFJ0</accession>
<evidence type="ECO:0000259" key="12">
    <source>
        <dbReference type="Pfam" id="PF00999"/>
    </source>
</evidence>
<keyword evidence="6 9" id="KW-0406">Ion transport</keyword>
<protein>
    <recommendedName>
        <fullName evidence="9">Sodium/hydrogen exchanger</fullName>
    </recommendedName>
</protein>